<dbReference type="SUPFAM" id="SSF46689">
    <property type="entry name" value="Homeodomain-like"/>
    <property type="match status" value="1"/>
</dbReference>
<evidence type="ECO:0000256" key="2">
    <source>
        <dbReference type="ARBA" id="ARBA00023125"/>
    </source>
</evidence>
<dbReference type="InterPro" id="IPR035418">
    <property type="entry name" value="AraC-bd_2"/>
</dbReference>
<dbReference type="Proteomes" id="UP000538147">
    <property type="component" value="Unassembled WGS sequence"/>
</dbReference>
<comment type="caution">
    <text evidence="5">The sequence shown here is derived from an EMBL/GenBank/DDBJ whole genome shotgun (WGS) entry which is preliminary data.</text>
</comment>
<protein>
    <submittedName>
        <fullName evidence="5">AraC-like DNA-binding protein</fullName>
    </submittedName>
</protein>
<dbReference type="RefSeq" id="WP_184195216.1">
    <property type="nucleotide sequence ID" value="NZ_BMOX01000077.1"/>
</dbReference>
<keyword evidence="3" id="KW-0804">Transcription</keyword>
<dbReference type="GO" id="GO:0043565">
    <property type="term" value="F:sequence-specific DNA binding"/>
    <property type="evidence" value="ECO:0007669"/>
    <property type="project" value="InterPro"/>
</dbReference>
<dbReference type="InterPro" id="IPR009057">
    <property type="entry name" value="Homeodomain-like_sf"/>
</dbReference>
<accession>A0A841L0W2</accession>
<dbReference type="AlphaFoldDB" id="A0A841L0W2"/>
<dbReference type="PANTHER" id="PTHR46796:SF6">
    <property type="entry name" value="ARAC SUBFAMILY"/>
    <property type="match status" value="1"/>
</dbReference>
<keyword evidence="1" id="KW-0805">Transcription regulation</keyword>
<reference evidence="5 6" key="1">
    <citation type="submission" date="2020-08" db="EMBL/GenBank/DDBJ databases">
        <title>Genomic Encyclopedia of Type Strains, Phase IV (KMG-IV): sequencing the most valuable type-strain genomes for metagenomic binning, comparative biology and taxonomic classification.</title>
        <authorList>
            <person name="Goeker M."/>
        </authorList>
    </citation>
    <scope>NUCLEOTIDE SEQUENCE [LARGE SCALE GENOMIC DNA]</scope>
    <source>
        <strain evidence="5 6">DSM 102189</strain>
    </source>
</reference>
<dbReference type="Pfam" id="PF14525">
    <property type="entry name" value="AraC_binding_2"/>
    <property type="match status" value="1"/>
</dbReference>
<keyword evidence="2 5" id="KW-0238">DNA-binding</keyword>
<sequence length="321" mass="35545">MQKPDADYRPARFSSNAFPERERVSAWRDFFGPTMFGADVEPVGEQPYRQDIVVRPLPGVCLLSATNTPVRFTRSRAMLADGRGDYGLHINSGRSMVRQRGRDVLCGPGEPILVTSAEAASMTSPEASHFLCLHIDRSLLLMNVADPDGCVLQRVPGDSVTLRYLLGYIRFLESTDLTAVDTQIAASVGRHLADLLSLLFGATGDTATLAQRGGLRAARMLAIKRTINESLSEQALGVEHVAVRHGISVRSVQRMFEREGVTFTEYVLNRRLDRAFRMLRDPAHAGMYVIDIALACGFGDLSYFNGCFRRKFGEPPGCFRR</sequence>
<proteinExistence type="predicted"/>
<evidence type="ECO:0000313" key="5">
    <source>
        <dbReference type="EMBL" id="MBB6226459.1"/>
    </source>
</evidence>
<dbReference type="GO" id="GO:0003700">
    <property type="term" value="F:DNA-binding transcription factor activity"/>
    <property type="evidence" value="ECO:0007669"/>
    <property type="project" value="InterPro"/>
</dbReference>
<dbReference type="SMART" id="SM00342">
    <property type="entry name" value="HTH_ARAC"/>
    <property type="match status" value="1"/>
</dbReference>
<dbReference type="InterPro" id="IPR050204">
    <property type="entry name" value="AraC_XylS_family_regulators"/>
</dbReference>
<name>A0A841L0W2_9SPHN</name>
<dbReference type="PROSITE" id="PS01124">
    <property type="entry name" value="HTH_ARAC_FAMILY_2"/>
    <property type="match status" value="1"/>
</dbReference>
<gene>
    <name evidence="5" type="ORF">FHS79_000616</name>
</gene>
<dbReference type="Pfam" id="PF12833">
    <property type="entry name" value="HTH_18"/>
    <property type="match status" value="1"/>
</dbReference>
<dbReference type="InterPro" id="IPR018060">
    <property type="entry name" value="HTH_AraC"/>
</dbReference>
<evidence type="ECO:0000256" key="1">
    <source>
        <dbReference type="ARBA" id="ARBA00023015"/>
    </source>
</evidence>
<evidence type="ECO:0000313" key="6">
    <source>
        <dbReference type="Proteomes" id="UP000538147"/>
    </source>
</evidence>
<keyword evidence="6" id="KW-1185">Reference proteome</keyword>
<feature type="domain" description="HTH araC/xylS-type" evidence="4">
    <location>
        <begin position="221"/>
        <end position="321"/>
    </location>
</feature>
<evidence type="ECO:0000259" key="4">
    <source>
        <dbReference type="PROSITE" id="PS01124"/>
    </source>
</evidence>
<dbReference type="Gene3D" id="1.10.10.60">
    <property type="entry name" value="Homeodomain-like"/>
    <property type="match status" value="1"/>
</dbReference>
<dbReference type="EMBL" id="JACIIV010000004">
    <property type="protein sequence ID" value="MBB6226459.1"/>
    <property type="molecule type" value="Genomic_DNA"/>
</dbReference>
<organism evidence="5 6">
    <name type="scientific">Polymorphobacter multimanifer</name>
    <dbReference type="NCBI Taxonomy" id="1070431"/>
    <lineage>
        <taxon>Bacteria</taxon>
        <taxon>Pseudomonadati</taxon>
        <taxon>Pseudomonadota</taxon>
        <taxon>Alphaproteobacteria</taxon>
        <taxon>Sphingomonadales</taxon>
        <taxon>Sphingosinicellaceae</taxon>
        <taxon>Polymorphobacter</taxon>
    </lineage>
</organism>
<evidence type="ECO:0000256" key="3">
    <source>
        <dbReference type="ARBA" id="ARBA00023163"/>
    </source>
</evidence>
<dbReference type="PANTHER" id="PTHR46796">
    <property type="entry name" value="HTH-TYPE TRANSCRIPTIONAL ACTIVATOR RHAS-RELATED"/>
    <property type="match status" value="1"/>
</dbReference>